<dbReference type="PANTHER" id="PTHR33941:SF11">
    <property type="entry name" value="BACTERIAL MICROCOMPARTMENT SHELL PROTEIN PDUJ"/>
    <property type="match status" value="1"/>
</dbReference>
<dbReference type="PANTHER" id="PTHR33941">
    <property type="entry name" value="PROPANEDIOL UTILIZATION PROTEIN PDUA"/>
    <property type="match status" value="1"/>
</dbReference>
<dbReference type="PROSITE" id="PS51930">
    <property type="entry name" value="BMC_2"/>
    <property type="match status" value="1"/>
</dbReference>
<dbReference type="InterPro" id="IPR000249">
    <property type="entry name" value="BMC_dom"/>
</dbReference>
<dbReference type="Gene3D" id="3.30.70.1710">
    <property type="match status" value="1"/>
</dbReference>
<dbReference type="CDD" id="cd07045">
    <property type="entry name" value="BMC_CcmK_like"/>
    <property type="match status" value="1"/>
</dbReference>
<evidence type="ECO:0000313" key="8">
    <source>
        <dbReference type="Proteomes" id="UP001209276"/>
    </source>
</evidence>
<comment type="subcellular location">
    <subcellularLocation>
        <location evidence="1">Bacterial microcompartment</location>
    </subcellularLocation>
</comment>
<evidence type="ECO:0000313" key="5">
    <source>
        <dbReference type="EMBL" id="MCY9609808.1"/>
    </source>
</evidence>
<evidence type="ECO:0000259" key="4">
    <source>
        <dbReference type="PROSITE" id="PS51930"/>
    </source>
</evidence>
<protein>
    <submittedName>
        <fullName evidence="6">BMC domain-containing protein</fullName>
    </submittedName>
</protein>
<dbReference type="Proteomes" id="UP001209276">
    <property type="component" value="Unassembled WGS sequence"/>
</dbReference>
<dbReference type="Proteomes" id="UP000315377">
    <property type="component" value="Chromosome"/>
</dbReference>
<organism evidence="6 7">
    <name type="scientific">Paenibacillus thiaminolyticus</name>
    <name type="common">Bacillus thiaminolyticus</name>
    <dbReference type="NCBI Taxonomy" id="49283"/>
    <lineage>
        <taxon>Bacteria</taxon>
        <taxon>Bacillati</taxon>
        <taxon>Bacillota</taxon>
        <taxon>Bacilli</taxon>
        <taxon>Bacillales</taxon>
        <taxon>Paenibacillaceae</taxon>
        <taxon>Paenibacillus</taxon>
    </lineage>
</organism>
<dbReference type="EMBL" id="CP041405">
    <property type="protein sequence ID" value="QDM45860.1"/>
    <property type="molecule type" value="Genomic_DNA"/>
</dbReference>
<dbReference type="Pfam" id="PF00936">
    <property type="entry name" value="BMC"/>
    <property type="match status" value="1"/>
</dbReference>
<dbReference type="InterPro" id="IPR037233">
    <property type="entry name" value="CcmK-like_sf"/>
</dbReference>
<keyword evidence="2" id="KW-1283">Bacterial microcompartment</keyword>
<reference evidence="5 8" key="2">
    <citation type="submission" date="2022-05" db="EMBL/GenBank/DDBJ databases">
        <title>Genome Sequencing of Bee-Associated Microbes.</title>
        <authorList>
            <person name="Dunlap C."/>
        </authorList>
    </citation>
    <scope>NUCLEOTIDE SEQUENCE [LARGE SCALE GENOMIC DNA]</scope>
    <source>
        <strain evidence="5 8">NRRL B-14613</strain>
    </source>
</reference>
<dbReference type="GeneID" id="76998646"/>
<evidence type="ECO:0000256" key="3">
    <source>
        <dbReference type="PROSITE-ProRule" id="PRU01278"/>
    </source>
</evidence>
<dbReference type="InterPro" id="IPR044872">
    <property type="entry name" value="CcmK/CsoS1_BMC"/>
</dbReference>
<dbReference type="RefSeq" id="WP_087440593.1">
    <property type="nucleotide sequence ID" value="NZ_CABMNB010000008.1"/>
</dbReference>
<dbReference type="SUPFAM" id="SSF143414">
    <property type="entry name" value="CcmK-like"/>
    <property type="match status" value="1"/>
</dbReference>
<accession>A0AAP9J3D6</accession>
<evidence type="ECO:0000256" key="2">
    <source>
        <dbReference type="ARBA" id="ARBA00024446"/>
    </source>
</evidence>
<dbReference type="EMBL" id="JAMDMM010000044">
    <property type="protein sequence ID" value="MCY9609808.1"/>
    <property type="molecule type" value="Genomic_DNA"/>
</dbReference>
<reference evidence="6 7" key="1">
    <citation type="submission" date="2019-07" db="EMBL/GenBank/DDBJ databases">
        <title>Paenibacillus thiaminolyticus NRRL B-4156.</title>
        <authorList>
            <person name="Hehnly C."/>
            <person name="Zhang L."/>
        </authorList>
    </citation>
    <scope>NUCLEOTIDE SEQUENCE [LARGE SCALE GENOMIC DNA]</scope>
    <source>
        <strain evidence="6 7">NRRL B-4156</strain>
    </source>
</reference>
<dbReference type="GO" id="GO:0031469">
    <property type="term" value="C:bacterial microcompartment"/>
    <property type="evidence" value="ECO:0007669"/>
    <property type="project" value="UniProtKB-SubCell"/>
</dbReference>
<sequence length="101" mass="10477">MKREGKQSLGMIETIGITPAIRAADMMVKCAYITVVSIEKSGAGIVTVLIQGKLDSVQAALEIGALEAQNTGELVAVHVINNPDDGLAGLLPCNGTEGTRE</sequence>
<name>A0AAP9J3D6_PANTH</name>
<proteinExistence type="inferred from homology"/>
<dbReference type="SMART" id="SM00877">
    <property type="entry name" value="BMC"/>
    <property type="match status" value="1"/>
</dbReference>
<feature type="domain" description="BMC" evidence="4">
    <location>
        <begin position="8"/>
        <end position="92"/>
    </location>
</feature>
<evidence type="ECO:0000313" key="6">
    <source>
        <dbReference type="EMBL" id="QDM45860.1"/>
    </source>
</evidence>
<keyword evidence="8" id="KW-1185">Reference proteome</keyword>
<gene>
    <name evidence="6" type="ORF">FLT43_22070</name>
    <name evidence="5" type="ORF">M5W83_21885</name>
</gene>
<evidence type="ECO:0000313" key="7">
    <source>
        <dbReference type="Proteomes" id="UP000315377"/>
    </source>
</evidence>
<dbReference type="AlphaFoldDB" id="A0AAP9J3D6"/>
<comment type="similarity">
    <text evidence="3">Belongs to the bacterial microcompartments protein family.</text>
</comment>
<dbReference type="InterPro" id="IPR050575">
    <property type="entry name" value="BMC_shell"/>
</dbReference>
<evidence type="ECO:0000256" key="1">
    <source>
        <dbReference type="ARBA" id="ARBA00024322"/>
    </source>
</evidence>